<comment type="caution">
    <text evidence="4">The sequence shown here is derived from an EMBL/GenBank/DDBJ whole genome shotgun (WGS) entry which is preliminary data.</text>
</comment>
<dbReference type="InterPro" id="IPR052035">
    <property type="entry name" value="ZnF_BED_domain_contain"/>
</dbReference>
<feature type="domain" description="hAT-like transposase RNase-H fold" evidence="3">
    <location>
        <begin position="303"/>
        <end position="408"/>
    </location>
</feature>
<dbReference type="InterPro" id="IPR025525">
    <property type="entry name" value="hAT-like_transposase_RNase-H"/>
</dbReference>
<reference evidence="4 5" key="1">
    <citation type="journal article" date="2021" name="bioRxiv">
        <title>Chromosome-scale and haplotype-resolved genome assembly of a tetraploid potato cultivar.</title>
        <authorList>
            <person name="Sun H."/>
            <person name="Jiao W.-B."/>
            <person name="Krause K."/>
            <person name="Campoy J.A."/>
            <person name="Goel M."/>
            <person name="Folz-Donahue K."/>
            <person name="Kukat C."/>
            <person name="Huettel B."/>
            <person name="Schneeberger K."/>
        </authorList>
    </citation>
    <scope>NUCLEOTIDE SEQUENCE [LARGE SCALE GENOMIC DNA]</scope>
    <source>
        <strain evidence="4">SolTubOtavaFocal</strain>
        <tissue evidence="4">Leaves</tissue>
    </source>
</reference>
<name>A0ABQ7VMS9_SOLTU</name>
<evidence type="ECO:0008006" key="6">
    <source>
        <dbReference type="Google" id="ProtNLM"/>
    </source>
</evidence>
<evidence type="ECO:0000313" key="5">
    <source>
        <dbReference type="Proteomes" id="UP000826656"/>
    </source>
</evidence>
<dbReference type="InterPro" id="IPR008906">
    <property type="entry name" value="HATC_C_dom"/>
</dbReference>
<dbReference type="PANTHER" id="PTHR46481">
    <property type="entry name" value="ZINC FINGER BED DOMAIN-CONTAINING PROTEIN 4"/>
    <property type="match status" value="1"/>
</dbReference>
<dbReference type="PANTHER" id="PTHR46481:SF7">
    <property type="entry name" value="ZINC FINGER BED DOMAIN-CONTAINING PROTEIN RICESLEEPER 2-LIKE"/>
    <property type="match status" value="1"/>
</dbReference>
<dbReference type="EMBL" id="JAIVGD010000011">
    <property type="protein sequence ID" value="KAH0769826.1"/>
    <property type="molecule type" value="Genomic_DNA"/>
</dbReference>
<dbReference type="SUPFAM" id="SSF140996">
    <property type="entry name" value="Hermes dimerisation domain"/>
    <property type="match status" value="1"/>
</dbReference>
<dbReference type="SUPFAM" id="SSF53098">
    <property type="entry name" value="Ribonuclease H-like"/>
    <property type="match status" value="1"/>
</dbReference>
<dbReference type="Pfam" id="PF14372">
    <property type="entry name" value="hAT-like_RNase-H"/>
    <property type="match status" value="1"/>
</dbReference>
<accession>A0ABQ7VMS9</accession>
<keyword evidence="5" id="KW-1185">Reference proteome</keyword>
<keyword evidence="1" id="KW-0238">DNA-binding</keyword>
<dbReference type="Pfam" id="PF05699">
    <property type="entry name" value="Dimer_Tnp_hAT"/>
    <property type="match status" value="1"/>
</dbReference>
<protein>
    <recommendedName>
        <fullName evidence="6">Zinc finger BED domain-containing protein RICESLEEPER 2-like</fullName>
    </recommendedName>
</protein>
<evidence type="ECO:0000259" key="2">
    <source>
        <dbReference type="Pfam" id="PF05699"/>
    </source>
</evidence>
<evidence type="ECO:0000313" key="4">
    <source>
        <dbReference type="EMBL" id="KAH0769826.1"/>
    </source>
</evidence>
<feature type="domain" description="HAT C-terminal dimerisation" evidence="2">
    <location>
        <begin position="470"/>
        <end position="552"/>
    </location>
</feature>
<dbReference type="InterPro" id="IPR012337">
    <property type="entry name" value="RNaseH-like_sf"/>
</dbReference>
<organism evidence="4 5">
    <name type="scientific">Solanum tuberosum</name>
    <name type="common">Potato</name>
    <dbReference type="NCBI Taxonomy" id="4113"/>
    <lineage>
        <taxon>Eukaryota</taxon>
        <taxon>Viridiplantae</taxon>
        <taxon>Streptophyta</taxon>
        <taxon>Embryophyta</taxon>
        <taxon>Tracheophyta</taxon>
        <taxon>Spermatophyta</taxon>
        <taxon>Magnoliopsida</taxon>
        <taxon>eudicotyledons</taxon>
        <taxon>Gunneridae</taxon>
        <taxon>Pentapetalae</taxon>
        <taxon>asterids</taxon>
        <taxon>lamiids</taxon>
        <taxon>Solanales</taxon>
        <taxon>Solanaceae</taxon>
        <taxon>Solanoideae</taxon>
        <taxon>Solaneae</taxon>
        <taxon>Solanum</taxon>
    </lineage>
</organism>
<sequence length="621" mass="71429">MIIVDELPFKFVEKEGFRNFMKVAQPRFKIPSRTTVTRDCFKLFDEEKQKLKRFFGEARQRVCLTTDTWTSLQQINYMCITAHWIDNEWIMHKRIINFCPISSHKGEDMANEIMKCLRDWGLDKIFTITVDNASSNDVTVKELSKIFTKRGINFMNGEHLHVRCMTHILNLVVQDGLKVSAVSIERVRKTVKYIRLSPARCKRFQECCEDVDINCKKSLCLDVSTRWNSTYLMLNRAIEFENVFSSYAARDIGLLHYLQFVEDEDGKDEHGSAVGALLSDDWDNVRKIANFLQIFYDLTREVSGSHYVIANSHFLKICEVSCYLKQLISSEEDNDDLLGKIASNMREKFDEYWGTPKKKNKMIFISCVLDPRHKFVSVGFALQMMFGKEGPILENEVRDYMDLLFGEYVKSLSKNKGSQHSSSLSSSSFENSSSLLSSSGSSVQSIRSLGTFMGDLMKHKAENTTTVKTELQKYLAEENEVESKNFNILSWWKINSPRFPVLPEMARDVLAIPISSVASECAFSTGGRILDSFRSSLTPKLVQTLVCLQDWIRSESRPISVEEDIDVLEQLEQVWYCCLCSSLVTFLELYVQQFGDTFWELFLCSLVLIFGSLMQQFDAAV</sequence>
<dbReference type="Proteomes" id="UP000826656">
    <property type="component" value="Unassembled WGS sequence"/>
</dbReference>
<evidence type="ECO:0000259" key="3">
    <source>
        <dbReference type="Pfam" id="PF14372"/>
    </source>
</evidence>
<gene>
    <name evidence="4" type="ORF">KY290_013807</name>
</gene>
<proteinExistence type="predicted"/>
<evidence type="ECO:0000256" key="1">
    <source>
        <dbReference type="ARBA" id="ARBA00023125"/>
    </source>
</evidence>